<dbReference type="PANTHER" id="PTHR31286">
    <property type="entry name" value="GLYCINE-RICH CELL WALL STRUCTURAL PROTEIN 1.8-LIKE"/>
    <property type="match status" value="1"/>
</dbReference>
<comment type="caution">
    <text evidence="2">The sequence shown here is derived from an EMBL/GenBank/DDBJ whole genome shotgun (WGS) entry which is preliminary data.</text>
</comment>
<dbReference type="InterPro" id="IPR040256">
    <property type="entry name" value="At4g02000-like"/>
</dbReference>
<dbReference type="EMBL" id="JARKNE010000013">
    <property type="protein sequence ID" value="KAK5772739.1"/>
    <property type="molecule type" value="Genomic_DNA"/>
</dbReference>
<reference evidence="2 3" key="1">
    <citation type="submission" date="2023-03" db="EMBL/GenBank/DDBJ databases">
        <title>WGS of Gossypium arboreum.</title>
        <authorList>
            <person name="Yu D."/>
        </authorList>
    </citation>
    <scope>NUCLEOTIDE SEQUENCE [LARGE SCALE GENOMIC DNA]</scope>
    <source>
        <tissue evidence="2">Leaf</tissue>
    </source>
</reference>
<proteinExistence type="predicted"/>
<name>A0ABR0MHH6_GOSAR</name>
<feature type="domain" description="DUF4283" evidence="1">
    <location>
        <begin position="2"/>
        <end position="60"/>
    </location>
</feature>
<evidence type="ECO:0000313" key="3">
    <source>
        <dbReference type="Proteomes" id="UP001358586"/>
    </source>
</evidence>
<dbReference type="Pfam" id="PF14111">
    <property type="entry name" value="DUF4283"/>
    <property type="match status" value="1"/>
</dbReference>
<organism evidence="2 3">
    <name type="scientific">Gossypium arboreum</name>
    <name type="common">Tree cotton</name>
    <name type="synonym">Gossypium nanking</name>
    <dbReference type="NCBI Taxonomy" id="29729"/>
    <lineage>
        <taxon>Eukaryota</taxon>
        <taxon>Viridiplantae</taxon>
        <taxon>Streptophyta</taxon>
        <taxon>Embryophyta</taxon>
        <taxon>Tracheophyta</taxon>
        <taxon>Spermatophyta</taxon>
        <taxon>Magnoliopsida</taxon>
        <taxon>eudicotyledons</taxon>
        <taxon>Gunneridae</taxon>
        <taxon>Pentapetalae</taxon>
        <taxon>rosids</taxon>
        <taxon>malvids</taxon>
        <taxon>Malvales</taxon>
        <taxon>Malvaceae</taxon>
        <taxon>Malvoideae</taxon>
        <taxon>Gossypium</taxon>
    </lineage>
</organism>
<gene>
    <name evidence="2" type="ORF">PVK06_049033</name>
</gene>
<dbReference type="PANTHER" id="PTHR31286:SF173">
    <property type="entry name" value="DUF4283 DOMAIN-CONTAINING PROTEIN"/>
    <property type="match status" value="1"/>
</dbReference>
<keyword evidence="3" id="KW-1185">Reference proteome</keyword>
<evidence type="ECO:0000259" key="1">
    <source>
        <dbReference type="Pfam" id="PF14111"/>
    </source>
</evidence>
<sequence>MIHTLWKPSQQFHLMDVENGYFLVKFQSREVYEKVLTQRLWIVLGQYLTVQPWTLKFNPLQAFPNYTMVWVRFLCLLGLLYKRQILDEIEGLVGTITSLIYNEQGFKGEIFQDGSVYRSGKTSGLLDPS</sequence>
<protein>
    <recommendedName>
        <fullName evidence="1">DUF4283 domain-containing protein</fullName>
    </recommendedName>
</protein>
<evidence type="ECO:0000313" key="2">
    <source>
        <dbReference type="EMBL" id="KAK5772739.1"/>
    </source>
</evidence>
<dbReference type="Proteomes" id="UP001358586">
    <property type="component" value="Chromosome 13"/>
</dbReference>
<dbReference type="InterPro" id="IPR025558">
    <property type="entry name" value="DUF4283"/>
</dbReference>
<accession>A0ABR0MHH6</accession>